<evidence type="ECO:0000259" key="1">
    <source>
        <dbReference type="Pfam" id="PF18135"/>
    </source>
</evidence>
<protein>
    <recommendedName>
        <fullName evidence="1">Type ISP restriction-modification enzyme LLaBIII C-terminal specificity domain-containing protein</fullName>
    </recommendedName>
</protein>
<feature type="domain" description="Type ISP restriction-modification enzyme LLaBIII C-terminal specificity" evidence="1">
    <location>
        <begin position="28"/>
        <end position="313"/>
    </location>
</feature>
<dbReference type="InterPro" id="IPR041635">
    <property type="entry name" value="Type_ISP_LLaBIII_C"/>
</dbReference>
<proteinExistence type="predicted"/>
<evidence type="ECO:0000313" key="3">
    <source>
        <dbReference type="Proteomes" id="UP001246473"/>
    </source>
</evidence>
<accession>A0AAP5Q8H7</accession>
<dbReference type="Proteomes" id="UP001246473">
    <property type="component" value="Unassembled WGS sequence"/>
</dbReference>
<organism evidence="2 3">
    <name type="scientific">Paraburkholderia fungorum</name>
    <dbReference type="NCBI Taxonomy" id="134537"/>
    <lineage>
        <taxon>Bacteria</taxon>
        <taxon>Pseudomonadati</taxon>
        <taxon>Pseudomonadota</taxon>
        <taxon>Betaproteobacteria</taxon>
        <taxon>Burkholderiales</taxon>
        <taxon>Burkholderiaceae</taxon>
        <taxon>Paraburkholderia</taxon>
    </lineage>
</organism>
<dbReference type="Pfam" id="PF18135">
    <property type="entry name" value="Type_ISP_C"/>
    <property type="match status" value="1"/>
</dbReference>
<name>A0AAP5Q8H7_9BURK</name>
<dbReference type="AlphaFoldDB" id="A0AAP5Q8H7"/>
<comment type="caution">
    <text evidence="2">The sequence shown here is derived from an EMBL/GenBank/DDBJ whole genome shotgun (WGS) entry which is preliminary data.</text>
</comment>
<reference evidence="2" key="1">
    <citation type="submission" date="2022-08" db="EMBL/GenBank/DDBJ databases">
        <authorList>
            <person name="Kim S.-J."/>
        </authorList>
    </citation>
    <scope>NUCLEOTIDE SEQUENCE</scope>
    <source>
        <strain evidence="2">KJ</strain>
    </source>
</reference>
<dbReference type="RefSeq" id="WP_315696900.1">
    <property type="nucleotide sequence ID" value="NZ_JANSLM010000003.1"/>
</dbReference>
<gene>
    <name evidence="2" type="ORF">ParKJ_10210</name>
</gene>
<sequence>MRFSAETSTAFNLPPQLPRTPLPTLAPPSLYRPFTKQWLYFNRRFNEMVYQMPRMFPNAGVDNRVICINGVGAQKEFSVLMTDYLPDLHLLQTGQCFPLYVYDDVKAGGGDGPQAGLFAPASDDERKRRDALTDEGLAHFQSAYAGENVGKQDVFYYVYSILHSQDYRERYADNLRKELPRIPCVKTAADFWAFSKAGRKLADLHVNYETVEKYALQIEGGGLLLTDADYRVEKMRYGKNGKDKDLTTLIYNDKITVKGIPLEAYEYVVNGKPALDWVVERQCVKTDKDSGIVNDANDWAIETMNNPRYPLELFQRVVTVSLETMKIVRSLPSLDILALSQQPVSALPPTVTTLAV</sequence>
<dbReference type="EMBL" id="JANSLM010000003">
    <property type="protein sequence ID" value="MDT8837785.1"/>
    <property type="molecule type" value="Genomic_DNA"/>
</dbReference>
<evidence type="ECO:0000313" key="2">
    <source>
        <dbReference type="EMBL" id="MDT8837785.1"/>
    </source>
</evidence>